<dbReference type="AlphaFoldDB" id="A0A2C6DJX7"/>
<keyword evidence="10" id="KW-1185">Reference proteome</keyword>
<reference evidence="10" key="1">
    <citation type="submission" date="2017-09" db="EMBL/GenBank/DDBJ databases">
        <title>FDA dAtabase for Regulatory Grade micrObial Sequences (FDA-ARGOS): Supporting development and validation of Infectious Disease Dx tests.</title>
        <authorList>
            <person name="Minogue T."/>
            <person name="Wolcott M."/>
            <person name="Wasieloski L."/>
            <person name="Aguilar W."/>
            <person name="Moore D."/>
            <person name="Tallon L."/>
            <person name="Sadzewicz L."/>
            <person name="Ott S."/>
            <person name="Zhao X."/>
            <person name="Nagaraj S."/>
            <person name="Vavikolanu K."/>
            <person name="Aluvathingal J."/>
            <person name="Nadendla S."/>
            <person name="Sichtig H."/>
        </authorList>
    </citation>
    <scope>NUCLEOTIDE SEQUENCE [LARGE SCALE GENOMIC DNA]</scope>
    <source>
        <strain evidence="10">FDAARGOS_387</strain>
    </source>
</reference>
<dbReference type="OrthoDB" id="191465at2"/>
<comment type="similarity">
    <text evidence="1">Belongs to the four-carbon acid sugar kinase family.</text>
</comment>
<evidence type="ECO:0000256" key="1">
    <source>
        <dbReference type="ARBA" id="ARBA00005715"/>
    </source>
</evidence>
<dbReference type="InterPro" id="IPR031475">
    <property type="entry name" value="NBD_C"/>
</dbReference>
<dbReference type="InterPro" id="IPR037051">
    <property type="entry name" value="4-carb_acid_sugar_kinase_N_sf"/>
</dbReference>
<dbReference type="InterPro" id="IPR010737">
    <property type="entry name" value="4-carb_acid_sugar_kinase_N"/>
</dbReference>
<gene>
    <name evidence="9" type="ORF">CRN84_07250</name>
</gene>
<dbReference type="Pfam" id="PF07005">
    <property type="entry name" value="SBD_N"/>
    <property type="match status" value="1"/>
</dbReference>
<evidence type="ECO:0000256" key="5">
    <source>
        <dbReference type="ARBA" id="ARBA00022840"/>
    </source>
</evidence>
<dbReference type="Proteomes" id="UP000224974">
    <property type="component" value="Unassembled WGS sequence"/>
</dbReference>
<keyword evidence="2" id="KW-0808">Transferase</keyword>
<dbReference type="GO" id="GO:0005524">
    <property type="term" value="F:ATP binding"/>
    <property type="evidence" value="ECO:0007669"/>
    <property type="project" value="UniProtKB-KW"/>
</dbReference>
<dbReference type="STRING" id="1111728.GCA_000427805_00704"/>
<keyword evidence="3" id="KW-0547">Nucleotide-binding</keyword>
<evidence type="ECO:0000256" key="2">
    <source>
        <dbReference type="ARBA" id="ARBA00022679"/>
    </source>
</evidence>
<comment type="caution">
    <text evidence="9">The sequence shown here is derived from an EMBL/GenBank/DDBJ whole genome shotgun (WGS) entry which is preliminary data.</text>
</comment>
<feature type="domain" description="Four-carbon acid sugar kinase nucleotide binding" evidence="8">
    <location>
        <begin position="258"/>
        <end position="428"/>
    </location>
</feature>
<keyword evidence="5" id="KW-0067">ATP-binding</keyword>
<name>A0A2C6DJX7_9GAMM</name>
<dbReference type="GO" id="GO:0016301">
    <property type="term" value="F:kinase activity"/>
    <property type="evidence" value="ECO:0007669"/>
    <property type="project" value="UniProtKB-KW"/>
</dbReference>
<dbReference type="EMBL" id="PDDX01000001">
    <property type="protein sequence ID" value="PHI29131.1"/>
    <property type="molecule type" value="Genomic_DNA"/>
</dbReference>
<dbReference type="Pfam" id="PF17042">
    <property type="entry name" value="NBD_C"/>
    <property type="match status" value="1"/>
</dbReference>
<dbReference type="Gene3D" id="3.40.980.20">
    <property type="entry name" value="Four-carbon acid sugar kinase, nucleotide binding domain"/>
    <property type="match status" value="1"/>
</dbReference>
<keyword evidence="4" id="KW-0418">Kinase</keyword>
<keyword evidence="6" id="KW-0119">Carbohydrate metabolism</keyword>
<evidence type="ECO:0000313" key="9">
    <source>
        <dbReference type="EMBL" id="PHI29131.1"/>
    </source>
</evidence>
<organism evidence="9 10">
    <name type="scientific">Budvicia aquatica</name>
    <dbReference type="NCBI Taxonomy" id="82979"/>
    <lineage>
        <taxon>Bacteria</taxon>
        <taxon>Pseudomonadati</taxon>
        <taxon>Pseudomonadota</taxon>
        <taxon>Gammaproteobacteria</taxon>
        <taxon>Enterobacterales</taxon>
        <taxon>Budviciaceae</taxon>
        <taxon>Budvicia</taxon>
    </lineage>
</organism>
<evidence type="ECO:0000313" key="10">
    <source>
        <dbReference type="Proteomes" id="UP000224974"/>
    </source>
</evidence>
<dbReference type="SUPFAM" id="SSF142764">
    <property type="entry name" value="YgbK-like"/>
    <property type="match status" value="1"/>
</dbReference>
<protein>
    <recommendedName>
        <fullName evidence="11">Four-carbon acid sugar kinase family protein</fullName>
    </recommendedName>
</protein>
<evidence type="ECO:0000259" key="8">
    <source>
        <dbReference type="Pfam" id="PF17042"/>
    </source>
</evidence>
<dbReference type="InterPro" id="IPR042213">
    <property type="entry name" value="NBD_C_sf"/>
</dbReference>
<dbReference type="Gene3D" id="3.40.50.10840">
    <property type="entry name" value="Putative sugar-binding, N-terminal domain"/>
    <property type="match status" value="1"/>
</dbReference>
<evidence type="ECO:0000256" key="3">
    <source>
        <dbReference type="ARBA" id="ARBA00022741"/>
    </source>
</evidence>
<evidence type="ECO:0000256" key="4">
    <source>
        <dbReference type="ARBA" id="ARBA00022777"/>
    </source>
</evidence>
<accession>A0A2C6DJX7</accession>
<feature type="domain" description="Four-carbon acid sugar kinase N-terminal" evidence="7">
    <location>
        <begin position="15"/>
        <end position="238"/>
    </location>
</feature>
<evidence type="ECO:0008006" key="11">
    <source>
        <dbReference type="Google" id="ProtNLM"/>
    </source>
</evidence>
<sequence>MNLRHKEMQAMINVGIVADDLTGANTNCSLFAPLQGISAITVFGEGIKDRQIIQQHNVVAISTNSRALPVKQAKKIVAQACQALSDKRLLSKRVDSTLRGNIGAEIAATLAVREHHVAVVVAAYPVSGRITRNGILYINNVPVAETAAGLDVKMPVTDSGVANIIHQQFDTPIFSVNIEQLNSRADGIVKYLTDNYRNEKVVVFDAVTDGHLEEIAEATYRFFKDKIIPVDPGPYTYHLAQAIARDPQVKHQKQNYLLAIGSVSSTTLGQIAALKSSRRCFLAKIDCRQLMASIKARKAEELRVIEQVSAHQDYEVFGLVSAASEQDLIPLADIAKNHLCTVDEVSAIINQSIASIVCTLLSRFKHQIYGLYTSGGDISEAICQQANICALQVNGAVLPQVLSSQIIGGPYHGVQMVSKGGLIGNQDVITHCLDYIKRINEEIS</sequence>
<evidence type="ECO:0000259" key="7">
    <source>
        <dbReference type="Pfam" id="PF07005"/>
    </source>
</evidence>
<evidence type="ECO:0000256" key="6">
    <source>
        <dbReference type="ARBA" id="ARBA00023277"/>
    </source>
</evidence>
<proteinExistence type="inferred from homology"/>